<dbReference type="InterPro" id="IPR010281">
    <property type="entry name" value="DUF885"/>
</dbReference>
<protein>
    <submittedName>
        <fullName evidence="2">DUF885 domain-containing protein</fullName>
    </submittedName>
</protein>
<dbReference type="PROSITE" id="PS51257">
    <property type="entry name" value="PROKAR_LIPOPROTEIN"/>
    <property type="match status" value="1"/>
</dbReference>
<reference evidence="2 3" key="1">
    <citation type="submission" date="2020-10" db="EMBL/GenBank/DDBJ databases">
        <title>Complete genome sequence of Paludibaculum fermentans P105T, a facultatively anaerobic acidobacterium capable of dissimilatory Fe(III) reduction.</title>
        <authorList>
            <person name="Dedysh S.N."/>
            <person name="Beletsky A.V."/>
            <person name="Kulichevskaya I.S."/>
            <person name="Mardanov A.V."/>
            <person name="Ravin N.V."/>
        </authorList>
    </citation>
    <scope>NUCLEOTIDE SEQUENCE [LARGE SCALE GENOMIC DNA]</scope>
    <source>
        <strain evidence="2 3">P105</strain>
    </source>
</reference>
<keyword evidence="3" id="KW-1185">Reference proteome</keyword>
<dbReference type="RefSeq" id="WP_194446920.1">
    <property type="nucleotide sequence ID" value="NZ_CP063849.1"/>
</dbReference>
<dbReference type="PANTHER" id="PTHR33361">
    <property type="entry name" value="GLR0591 PROTEIN"/>
    <property type="match status" value="1"/>
</dbReference>
<dbReference type="EMBL" id="CP063849">
    <property type="protein sequence ID" value="QOY85250.1"/>
    <property type="molecule type" value="Genomic_DNA"/>
</dbReference>
<proteinExistence type="predicted"/>
<feature type="signal peptide" evidence="1">
    <location>
        <begin position="1"/>
        <end position="22"/>
    </location>
</feature>
<dbReference type="Proteomes" id="UP000593892">
    <property type="component" value="Chromosome"/>
</dbReference>
<name>A0A7S7NKE0_PALFE</name>
<accession>A0A7S7NKE0</accession>
<dbReference type="PANTHER" id="PTHR33361:SF15">
    <property type="entry name" value="DUF885 FAMILY LIPOPROTEIN"/>
    <property type="match status" value="1"/>
</dbReference>
<evidence type="ECO:0000313" key="3">
    <source>
        <dbReference type="Proteomes" id="UP000593892"/>
    </source>
</evidence>
<dbReference type="KEGG" id="pfer:IRI77_20660"/>
<feature type="chain" id="PRO_5032388144" evidence="1">
    <location>
        <begin position="23"/>
        <end position="576"/>
    </location>
</feature>
<sequence length="576" mass="64010">MRFASAGAVSGLTLTLLLSACASKPEPPKVSAFVDTYYDALFTWSPSFGTSVGFHQYDKQLEDRSAAAYERRIATVKEQLKQAEALQAAKPAEQDQIDLTMIHNALQAELLDLETIQTWRHNPIDYVASPGGAVDLLMKRNFAPAKERLAGVTARLAAAPALIAAMKANVDNPPKEFTDLAIRVAGGSIGFLEKEVAVWAKDAAGGDAQALSDFQKADEAVVAAMKDAAAWLKSDLLPRSKGSYSIGAGNFSKKLLYEEMVDLPLDRVLAVGQANLDKDYNDFVETARKINPKLSPADVMKSLETEHPTEADLLPAARRTIEGTRSFLIDHKIVTVPSEVRPRIEETPVYARVGSFASMDTPGPYEEKATEAFYYVTPPEKEWDTKHKEEHLRLYNKYVMQMITIHEAFPGHYLQFLYGKQFPTKTRKLGGAASNAEGWAHYTEQMMLEQGYGEGDPKIHLAQLSEALLRDCRYITGIKLHTQGWTVEQGQKLFVEKGFQQPANAFEESRRGAYNPTYLYYTLGKLMIYKLRADYQQAKGSAYSLQGFHDEFVKQGPLPLKLMRQILLPGNTAPLL</sequence>
<keyword evidence="1" id="KW-0732">Signal</keyword>
<dbReference type="Pfam" id="PF05960">
    <property type="entry name" value="DUF885"/>
    <property type="match status" value="1"/>
</dbReference>
<gene>
    <name evidence="2" type="ORF">IRI77_20660</name>
</gene>
<organism evidence="2 3">
    <name type="scientific">Paludibaculum fermentans</name>
    <dbReference type="NCBI Taxonomy" id="1473598"/>
    <lineage>
        <taxon>Bacteria</taxon>
        <taxon>Pseudomonadati</taxon>
        <taxon>Acidobacteriota</taxon>
        <taxon>Terriglobia</taxon>
        <taxon>Bryobacterales</taxon>
        <taxon>Bryobacteraceae</taxon>
        <taxon>Paludibaculum</taxon>
    </lineage>
</organism>
<evidence type="ECO:0000256" key="1">
    <source>
        <dbReference type="SAM" id="SignalP"/>
    </source>
</evidence>
<evidence type="ECO:0000313" key="2">
    <source>
        <dbReference type="EMBL" id="QOY85250.1"/>
    </source>
</evidence>
<dbReference type="AlphaFoldDB" id="A0A7S7NKE0"/>